<dbReference type="RefSeq" id="WP_289954789.1">
    <property type="nucleotide sequence ID" value="NZ_JAUEMJ010000001.1"/>
</dbReference>
<keyword evidence="1" id="KW-0732">Signal</keyword>
<dbReference type="PROSITE" id="PS51257">
    <property type="entry name" value="PROKAR_LIPOPROTEIN"/>
    <property type="match status" value="1"/>
</dbReference>
<evidence type="ECO:0000313" key="3">
    <source>
        <dbReference type="Proteomes" id="UP001171902"/>
    </source>
</evidence>
<proteinExistence type="predicted"/>
<evidence type="ECO:0000256" key="1">
    <source>
        <dbReference type="SAM" id="SignalP"/>
    </source>
</evidence>
<sequence>MSLKDIAPAHRPALRRSAFALLASIAVMTVAACGAPPTGTLHTRAGYTLTSDEVPVSVCPEGDASRFVDDEGLLIGAHFALRVECVASFDALPEGFEFDYLFGEDPSLYSPQPGYEFTLIQFSSEPGVEAPFNAEAGELAATLKVGEQTWDFDGEVPAPGEVFFTVAKKDAPVTLEVVDVERAQTMDLRARTRDGLIQALYTGNSVAESEVVEGKVSGSATRGSYEYSFDDWRYQTQFFMSREAFRPGAGWVAEPDRALITVEFGWLQSANGLEWPIDVNDAFKIADADGTLTPLSSEHVDEDLTDAVWRTYTFTYDVPAESLDYTISFHPKGPVKWPAEDIDMPITGDKNHELAVSFA</sequence>
<name>A0ABT7YJ94_9ACTN</name>
<reference evidence="2" key="1">
    <citation type="submission" date="2023-06" db="EMBL/GenBank/DDBJ databases">
        <title>Gycomyces niveus sp.nov., a novel actinomycete isolated from soil in Shouguang.</title>
        <authorList>
            <person name="Yang X."/>
            <person name="Zhao J."/>
        </authorList>
    </citation>
    <scope>NUCLEOTIDE SEQUENCE</scope>
    <source>
        <strain evidence="2">NEAU C2</strain>
    </source>
</reference>
<comment type="caution">
    <text evidence="2">The sequence shown here is derived from an EMBL/GenBank/DDBJ whole genome shotgun (WGS) entry which is preliminary data.</text>
</comment>
<feature type="signal peptide" evidence="1">
    <location>
        <begin position="1"/>
        <end position="31"/>
    </location>
</feature>
<dbReference type="EMBL" id="JAUEMJ010000001">
    <property type="protein sequence ID" value="MDN3238709.1"/>
    <property type="molecule type" value="Genomic_DNA"/>
</dbReference>
<keyword evidence="3" id="KW-1185">Reference proteome</keyword>
<organism evidence="2 3">
    <name type="scientific">Glycomyces tritici</name>
    <dbReference type="NCBI Taxonomy" id="2665176"/>
    <lineage>
        <taxon>Bacteria</taxon>
        <taxon>Bacillati</taxon>
        <taxon>Actinomycetota</taxon>
        <taxon>Actinomycetes</taxon>
        <taxon>Glycomycetales</taxon>
        <taxon>Glycomycetaceae</taxon>
        <taxon>Glycomyces</taxon>
    </lineage>
</organism>
<evidence type="ECO:0008006" key="4">
    <source>
        <dbReference type="Google" id="ProtNLM"/>
    </source>
</evidence>
<protein>
    <recommendedName>
        <fullName evidence="4">DUF4352 domain-containing protein</fullName>
    </recommendedName>
</protein>
<evidence type="ECO:0000313" key="2">
    <source>
        <dbReference type="EMBL" id="MDN3238709.1"/>
    </source>
</evidence>
<dbReference type="Proteomes" id="UP001171902">
    <property type="component" value="Unassembled WGS sequence"/>
</dbReference>
<accession>A0ABT7YJ94</accession>
<feature type="chain" id="PRO_5045526936" description="DUF4352 domain-containing protein" evidence="1">
    <location>
        <begin position="32"/>
        <end position="359"/>
    </location>
</feature>
<gene>
    <name evidence="2" type="ORF">QWI33_03140</name>
</gene>